<dbReference type="FunFam" id="1.10.472.10:FF:000001">
    <property type="entry name" value="G2/mitotic-specific cyclin"/>
    <property type="match status" value="1"/>
</dbReference>
<dbReference type="Pfam" id="PF02984">
    <property type="entry name" value="Cyclin_C"/>
    <property type="match status" value="1"/>
</dbReference>
<feature type="domain" description="Cyclin-like" evidence="5">
    <location>
        <begin position="186"/>
        <end position="267"/>
    </location>
</feature>
<dbReference type="CDD" id="cd20537">
    <property type="entry name" value="CYCLIN_CCNO-like_rpt2"/>
    <property type="match status" value="1"/>
</dbReference>
<evidence type="ECO:0000256" key="2">
    <source>
        <dbReference type="ARBA" id="ARBA00023127"/>
    </source>
</evidence>
<dbReference type="EMBL" id="JAOPGA020001122">
    <property type="protein sequence ID" value="KAL0485233.1"/>
    <property type="molecule type" value="Genomic_DNA"/>
</dbReference>
<dbReference type="InterPro" id="IPR036915">
    <property type="entry name" value="Cyclin-like_sf"/>
</dbReference>
<dbReference type="Pfam" id="PF00134">
    <property type="entry name" value="Cyclin_N"/>
    <property type="match status" value="1"/>
</dbReference>
<name>A0AAW2Z7L9_9EUKA</name>
<gene>
    <name evidence="6" type="ORF">AKO1_004236</name>
</gene>
<dbReference type="SMART" id="SM00385">
    <property type="entry name" value="CYCLIN"/>
    <property type="match status" value="2"/>
</dbReference>
<evidence type="ECO:0000313" key="6">
    <source>
        <dbReference type="EMBL" id="KAL0485233.1"/>
    </source>
</evidence>
<comment type="caution">
    <text evidence="6">The sequence shown here is derived from an EMBL/GenBank/DDBJ whole genome shotgun (WGS) entry which is preliminary data.</text>
</comment>
<reference evidence="6 7" key="1">
    <citation type="submission" date="2024-03" db="EMBL/GenBank/DDBJ databases">
        <title>The Acrasis kona genome and developmental transcriptomes reveal deep origins of eukaryotic multicellular pathways.</title>
        <authorList>
            <person name="Sheikh S."/>
            <person name="Fu C.-J."/>
            <person name="Brown M.W."/>
            <person name="Baldauf S.L."/>
        </authorList>
    </citation>
    <scope>NUCLEOTIDE SEQUENCE [LARGE SCALE GENOMIC DNA]</scope>
    <source>
        <strain evidence="6 7">ATCC MYA-3509</strain>
    </source>
</reference>
<evidence type="ECO:0000256" key="4">
    <source>
        <dbReference type="RuleBase" id="RU000383"/>
    </source>
</evidence>
<dbReference type="InterPro" id="IPR013763">
    <property type="entry name" value="Cyclin-like_dom"/>
</dbReference>
<dbReference type="Gene3D" id="1.10.472.10">
    <property type="entry name" value="Cyclin-like"/>
    <property type="match status" value="2"/>
</dbReference>
<dbReference type="InterPro" id="IPR004367">
    <property type="entry name" value="Cyclin_C-dom"/>
</dbReference>
<feature type="domain" description="Cyclin-like" evidence="5">
    <location>
        <begin position="89"/>
        <end position="173"/>
    </location>
</feature>
<dbReference type="GO" id="GO:0051301">
    <property type="term" value="P:cell division"/>
    <property type="evidence" value="ECO:0007669"/>
    <property type="project" value="UniProtKB-KW"/>
</dbReference>
<dbReference type="GO" id="GO:0044772">
    <property type="term" value="P:mitotic cell cycle phase transition"/>
    <property type="evidence" value="ECO:0007669"/>
    <property type="project" value="InterPro"/>
</dbReference>
<evidence type="ECO:0000313" key="7">
    <source>
        <dbReference type="Proteomes" id="UP001431209"/>
    </source>
</evidence>
<evidence type="ECO:0000259" key="5">
    <source>
        <dbReference type="SMART" id="SM00385"/>
    </source>
</evidence>
<keyword evidence="3" id="KW-0131">Cell cycle</keyword>
<dbReference type="GO" id="GO:0016538">
    <property type="term" value="F:cyclin-dependent protein serine/threonine kinase regulator activity"/>
    <property type="evidence" value="ECO:0007669"/>
    <property type="project" value="InterPro"/>
</dbReference>
<evidence type="ECO:0000256" key="1">
    <source>
        <dbReference type="ARBA" id="ARBA00022618"/>
    </source>
</evidence>
<organism evidence="6 7">
    <name type="scientific">Acrasis kona</name>
    <dbReference type="NCBI Taxonomy" id="1008807"/>
    <lineage>
        <taxon>Eukaryota</taxon>
        <taxon>Discoba</taxon>
        <taxon>Heterolobosea</taxon>
        <taxon>Tetramitia</taxon>
        <taxon>Eutetramitia</taxon>
        <taxon>Acrasidae</taxon>
        <taxon>Acrasis</taxon>
    </lineage>
</organism>
<comment type="similarity">
    <text evidence="4">Belongs to the cyclin family.</text>
</comment>
<dbReference type="AlphaFoldDB" id="A0AAW2Z7L9"/>
<accession>A0AAW2Z7L9</accession>
<dbReference type="PANTHER" id="PTHR10177">
    <property type="entry name" value="CYCLINS"/>
    <property type="match status" value="1"/>
</dbReference>
<dbReference type="SUPFAM" id="SSF47954">
    <property type="entry name" value="Cyclin-like"/>
    <property type="match status" value="2"/>
</dbReference>
<evidence type="ECO:0000256" key="3">
    <source>
        <dbReference type="ARBA" id="ARBA00023306"/>
    </source>
</evidence>
<sequence length="326" mass="38079">MRADRQALHDITNAISGDTNLARNTFKVEKPFSFYKPPIKRINMERHNTVWEDLEYDFCLEGKRHLRPNPNYLTTQPEINDQNRKTLFDWIIQVCDYKNFHDETIFLCCNLIDRFLGTCNVNRPKLQLVGSVALLISSKYLEVEFLTIEVLILFCDNIYSHKEHVDMEQLMTNNLEWSFTVSTPLEFVQKYCILLNLNKDVIDSAIYYCALDLMNYRSLHHRPSVIAAAALVASLHEHSLSLWDLEIQNMTQCKFQEVSDLADGMIATKKIARALPVFACLIEQTEKKNQNTTTYIDTFSLPHMSRIAIYEHRFVFVDLKITCYDE</sequence>
<keyword evidence="2 4" id="KW-0195">Cyclin</keyword>
<protein>
    <submittedName>
        <fullName evidence="6">Cyclin-B2-2</fullName>
    </submittedName>
</protein>
<dbReference type="InterPro" id="IPR039361">
    <property type="entry name" value="Cyclin"/>
</dbReference>
<dbReference type="Proteomes" id="UP001431209">
    <property type="component" value="Unassembled WGS sequence"/>
</dbReference>
<keyword evidence="1" id="KW-0132">Cell division</keyword>
<proteinExistence type="inferred from homology"/>
<dbReference type="InterPro" id="IPR006671">
    <property type="entry name" value="Cyclin_N"/>
</dbReference>
<keyword evidence="7" id="KW-1185">Reference proteome</keyword>